<feature type="compositionally biased region" description="Polar residues" evidence="1">
    <location>
        <begin position="111"/>
        <end position="122"/>
    </location>
</feature>
<dbReference type="AlphaFoldDB" id="A0A0G4F3B1"/>
<dbReference type="SUPFAM" id="SSF55961">
    <property type="entry name" value="Bet v1-like"/>
    <property type="match status" value="1"/>
</dbReference>
<dbReference type="EMBL" id="CDMZ01000083">
    <property type="protein sequence ID" value="CEM06264.1"/>
    <property type="molecule type" value="Genomic_DNA"/>
</dbReference>
<feature type="region of interest" description="Disordered" evidence="1">
    <location>
        <begin position="60"/>
        <end position="81"/>
    </location>
</feature>
<proteinExistence type="predicted"/>
<accession>A0A0G4F3B1</accession>
<gene>
    <name evidence="2" type="ORF">Cvel_14868</name>
</gene>
<organism evidence="2">
    <name type="scientific">Chromera velia CCMP2878</name>
    <dbReference type="NCBI Taxonomy" id="1169474"/>
    <lineage>
        <taxon>Eukaryota</taxon>
        <taxon>Sar</taxon>
        <taxon>Alveolata</taxon>
        <taxon>Colpodellida</taxon>
        <taxon>Chromeraceae</taxon>
        <taxon>Chromera</taxon>
    </lineage>
</organism>
<protein>
    <recommendedName>
        <fullName evidence="3">START domain-containing protein</fullName>
    </recommendedName>
</protein>
<dbReference type="Gene3D" id="3.30.530.20">
    <property type="match status" value="1"/>
</dbReference>
<dbReference type="InterPro" id="IPR023393">
    <property type="entry name" value="START-like_dom_sf"/>
</dbReference>
<evidence type="ECO:0000256" key="1">
    <source>
        <dbReference type="SAM" id="MobiDB-lite"/>
    </source>
</evidence>
<feature type="compositionally biased region" description="Polar residues" evidence="1">
    <location>
        <begin position="60"/>
        <end position="80"/>
    </location>
</feature>
<feature type="region of interest" description="Disordered" evidence="1">
    <location>
        <begin position="102"/>
        <end position="123"/>
    </location>
</feature>
<dbReference type="VEuPathDB" id="CryptoDB:Cvel_14868"/>
<reference evidence="2" key="1">
    <citation type="submission" date="2014-11" db="EMBL/GenBank/DDBJ databases">
        <authorList>
            <person name="Otto D Thomas"/>
            <person name="Naeem Raeece"/>
        </authorList>
    </citation>
    <scope>NUCLEOTIDE SEQUENCE</scope>
</reference>
<evidence type="ECO:0008006" key="3">
    <source>
        <dbReference type="Google" id="ProtNLM"/>
    </source>
</evidence>
<name>A0A0G4F3B1_9ALVE</name>
<dbReference type="PhylomeDB" id="A0A0G4F3B1"/>
<sequence length="370" mass="40725">MSAQSSSPLPFLKEVASELVDAPFLLPDGDGRRRPEAPPAFPREFLSACVPLVAEDNPNLSPCSRVSDTDSLGSKNSSSDLDLPFSDECSLKAPRTVRTADSWNHGRCKDTSSIPSHSTTDDPSFCPPDKAAMSQSAYYLADKVKLSRALATTLEHFHSVRSEALVADLVRNARDKSPVWKELYNKHGIFVDRRKVEGAAAGVVRGSIDLSLESLSVRDIMSIVWSSSQASYNNMAEYSSRLCTWKEGWPATCAFYLSFYGQFGFPGRDFVMAASLKDLGPDHAATIIESISHPELDRVPSVMLRGRVRAWAPIGGYEARRLPDGRIRLTAVWSFDLKSAVCPDFILRQLQVKSVLHLQNLGAIFAKADR</sequence>
<evidence type="ECO:0000313" key="2">
    <source>
        <dbReference type="EMBL" id="CEM06264.1"/>
    </source>
</evidence>